<gene>
    <name evidence="8" type="ORF">WJX84_002552</name>
</gene>
<comment type="caution">
    <text evidence="8">The sequence shown here is derived from an EMBL/GenBank/DDBJ whole genome shotgun (WGS) entry which is preliminary data.</text>
</comment>
<dbReference type="EMBL" id="JALJOV010000337">
    <property type="protein sequence ID" value="KAK9864571.1"/>
    <property type="molecule type" value="Genomic_DNA"/>
</dbReference>
<dbReference type="InterPro" id="IPR000023">
    <property type="entry name" value="Phosphofructokinase_dom"/>
</dbReference>
<dbReference type="InterPro" id="IPR050929">
    <property type="entry name" value="PFKA"/>
</dbReference>
<feature type="domain" description="Phosphofructokinase" evidence="7">
    <location>
        <begin position="176"/>
        <end position="331"/>
    </location>
</feature>
<feature type="region of interest" description="Disordered" evidence="6">
    <location>
        <begin position="332"/>
        <end position="385"/>
    </location>
</feature>
<dbReference type="SUPFAM" id="SSF53784">
    <property type="entry name" value="Phosphofructokinase"/>
    <property type="match status" value="1"/>
</dbReference>
<keyword evidence="3" id="KW-0479">Metal-binding</keyword>
<keyword evidence="9" id="KW-1185">Reference proteome</keyword>
<dbReference type="InterPro" id="IPR035966">
    <property type="entry name" value="PKF_sf"/>
</dbReference>
<evidence type="ECO:0000256" key="3">
    <source>
        <dbReference type="ARBA" id="ARBA00022723"/>
    </source>
</evidence>
<keyword evidence="2" id="KW-0808">Transferase</keyword>
<dbReference type="PRINTS" id="PR00476">
    <property type="entry name" value="PHFRCTKINASE"/>
</dbReference>
<accession>A0AAW1T7R0</accession>
<keyword evidence="4" id="KW-0418">Kinase</keyword>
<evidence type="ECO:0000259" key="7">
    <source>
        <dbReference type="Pfam" id="PF00365"/>
    </source>
</evidence>
<dbReference type="InterPro" id="IPR022953">
    <property type="entry name" value="ATP_PFK"/>
</dbReference>
<evidence type="ECO:0000313" key="8">
    <source>
        <dbReference type="EMBL" id="KAK9864571.1"/>
    </source>
</evidence>
<dbReference type="Gene3D" id="3.40.50.450">
    <property type="match status" value="1"/>
</dbReference>
<name>A0AAW1T7R0_9CHLO</name>
<sequence>MTHLLRHSPSVVCQQIGDRQQRQSVGKVTTSFFGCAAPARSALHLPVRPVQIKFTRRKTRQSTQCRSAPEDHPTGLPSDRSNPDPEDILVVKNIRHKLQARDSPFVSNNNSGGGFVGDNDLVLLNSVHYESESSSGAGCPHGVLDMKEGLCIPLPPWALRSGPRKTVYYNPEKVTAAIVTCGGLCPGLNDVIANIVTTLEDYGVPDDRIYGIRYGLRGFVHRDSKPMNLHRSLVDGIHLSGGTMLGTSRGGADIKSIVKRLDLWGVNMLLLIGGNGGNAAANAIQQGCEDQGWIAQWWACQKSIDNDILLIDRCFGFETAVEEAQKALMAAKGEGSDPVGGGERIALPGSNVGVPGSEGGGRGGRKELEGGGVEEGSEDGRAGVR</sequence>
<dbReference type="GO" id="GO:0006002">
    <property type="term" value="P:fructose 6-phosphate metabolic process"/>
    <property type="evidence" value="ECO:0007669"/>
    <property type="project" value="InterPro"/>
</dbReference>
<dbReference type="GO" id="GO:0046872">
    <property type="term" value="F:metal ion binding"/>
    <property type="evidence" value="ECO:0007669"/>
    <property type="project" value="UniProtKB-KW"/>
</dbReference>
<keyword evidence="5" id="KW-0460">Magnesium</keyword>
<organism evidence="8 9">
    <name type="scientific">Apatococcus fuscideae</name>
    <dbReference type="NCBI Taxonomy" id="2026836"/>
    <lineage>
        <taxon>Eukaryota</taxon>
        <taxon>Viridiplantae</taxon>
        <taxon>Chlorophyta</taxon>
        <taxon>core chlorophytes</taxon>
        <taxon>Trebouxiophyceae</taxon>
        <taxon>Chlorellales</taxon>
        <taxon>Chlorellaceae</taxon>
        <taxon>Apatococcus</taxon>
    </lineage>
</organism>
<dbReference type="GO" id="GO:0003872">
    <property type="term" value="F:6-phosphofructokinase activity"/>
    <property type="evidence" value="ECO:0007669"/>
    <property type="project" value="InterPro"/>
</dbReference>
<feature type="region of interest" description="Disordered" evidence="6">
    <location>
        <begin position="55"/>
        <end position="86"/>
    </location>
</feature>
<evidence type="ECO:0000256" key="1">
    <source>
        <dbReference type="ARBA" id="ARBA00001946"/>
    </source>
</evidence>
<dbReference type="Pfam" id="PF00365">
    <property type="entry name" value="PFK"/>
    <property type="match status" value="1"/>
</dbReference>
<dbReference type="Proteomes" id="UP001485043">
    <property type="component" value="Unassembled WGS sequence"/>
</dbReference>
<dbReference type="PANTHER" id="PTHR45770">
    <property type="entry name" value="ATP-DEPENDENT 6-PHOSPHOFRUCTOKINASE 1"/>
    <property type="match status" value="1"/>
</dbReference>
<evidence type="ECO:0000256" key="2">
    <source>
        <dbReference type="ARBA" id="ARBA00022679"/>
    </source>
</evidence>
<evidence type="ECO:0000256" key="4">
    <source>
        <dbReference type="ARBA" id="ARBA00022777"/>
    </source>
</evidence>
<evidence type="ECO:0000256" key="6">
    <source>
        <dbReference type="SAM" id="MobiDB-lite"/>
    </source>
</evidence>
<proteinExistence type="predicted"/>
<reference evidence="8 9" key="1">
    <citation type="journal article" date="2024" name="Nat. Commun.">
        <title>Phylogenomics reveals the evolutionary origins of lichenization in chlorophyte algae.</title>
        <authorList>
            <person name="Puginier C."/>
            <person name="Libourel C."/>
            <person name="Otte J."/>
            <person name="Skaloud P."/>
            <person name="Haon M."/>
            <person name="Grisel S."/>
            <person name="Petersen M."/>
            <person name="Berrin J.G."/>
            <person name="Delaux P.M."/>
            <person name="Dal Grande F."/>
            <person name="Keller J."/>
        </authorList>
    </citation>
    <scope>NUCLEOTIDE SEQUENCE [LARGE SCALE GENOMIC DNA]</scope>
    <source>
        <strain evidence="8 9">SAG 2523</strain>
    </source>
</reference>
<comment type="cofactor">
    <cofactor evidence="1">
        <name>Mg(2+)</name>
        <dbReference type="ChEBI" id="CHEBI:18420"/>
    </cofactor>
</comment>
<protein>
    <recommendedName>
        <fullName evidence="7">Phosphofructokinase domain-containing protein</fullName>
    </recommendedName>
</protein>
<evidence type="ECO:0000256" key="5">
    <source>
        <dbReference type="ARBA" id="ARBA00022842"/>
    </source>
</evidence>
<dbReference type="AlphaFoldDB" id="A0AAW1T7R0"/>
<evidence type="ECO:0000313" key="9">
    <source>
        <dbReference type="Proteomes" id="UP001485043"/>
    </source>
</evidence>